<comment type="caution">
    <text evidence="2">The sequence shown here is derived from an EMBL/GenBank/DDBJ whole genome shotgun (WGS) entry which is preliminary data.</text>
</comment>
<accession>A0A921URA1</accession>
<organism evidence="2 3">
    <name type="scientific">Sorghum bicolor</name>
    <name type="common">Sorghum</name>
    <name type="synonym">Sorghum vulgare</name>
    <dbReference type="NCBI Taxonomy" id="4558"/>
    <lineage>
        <taxon>Eukaryota</taxon>
        <taxon>Viridiplantae</taxon>
        <taxon>Streptophyta</taxon>
        <taxon>Embryophyta</taxon>
        <taxon>Tracheophyta</taxon>
        <taxon>Spermatophyta</taxon>
        <taxon>Magnoliopsida</taxon>
        <taxon>Liliopsida</taxon>
        <taxon>Poales</taxon>
        <taxon>Poaceae</taxon>
        <taxon>PACMAD clade</taxon>
        <taxon>Panicoideae</taxon>
        <taxon>Andropogonodae</taxon>
        <taxon>Andropogoneae</taxon>
        <taxon>Sorghinae</taxon>
        <taxon>Sorghum</taxon>
    </lineage>
</organism>
<dbReference type="EMBL" id="CM027681">
    <property type="protein sequence ID" value="KAG0541647.1"/>
    <property type="molecule type" value="Genomic_DNA"/>
</dbReference>
<evidence type="ECO:0000313" key="3">
    <source>
        <dbReference type="Proteomes" id="UP000807115"/>
    </source>
</evidence>
<evidence type="ECO:0000313" key="2">
    <source>
        <dbReference type="EMBL" id="KAG0541647.1"/>
    </source>
</evidence>
<reference evidence="2" key="2">
    <citation type="submission" date="2020-10" db="EMBL/GenBank/DDBJ databases">
        <authorList>
            <person name="Cooper E.A."/>
            <person name="Brenton Z.W."/>
            <person name="Flinn B.S."/>
            <person name="Jenkins J."/>
            <person name="Shu S."/>
            <person name="Flowers D."/>
            <person name="Luo F."/>
            <person name="Wang Y."/>
            <person name="Xia P."/>
            <person name="Barry K."/>
            <person name="Daum C."/>
            <person name="Lipzen A."/>
            <person name="Yoshinaga Y."/>
            <person name="Schmutz J."/>
            <person name="Saski C."/>
            <person name="Vermerris W."/>
            <person name="Kresovich S."/>
        </authorList>
    </citation>
    <scope>NUCLEOTIDE SEQUENCE</scope>
</reference>
<feature type="region of interest" description="Disordered" evidence="1">
    <location>
        <begin position="51"/>
        <end position="94"/>
    </location>
</feature>
<dbReference type="OrthoDB" id="691358at2759"/>
<sequence length="94" mass="9818">MEGLIPLVYRAIVEYRKARHQVAIGSRLLYGGDHHHQPCGSSALFCVVDSGSSSGSWHAAPSSMSPATSPAASRASSSLASPLLRSASRRQLAG</sequence>
<gene>
    <name evidence="2" type="ORF">BDA96_02G034900</name>
</gene>
<name>A0A921URA1_SORBI</name>
<evidence type="ECO:0000256" key="1">
    <source>
        <dbReference type="SAM" id="MobiDB-lite"/>
    </source>
</evidence>
<proteinExistence type="predicted"/>
<dbReference type="Proteomes" id="UP000807115">
    <property type="component" value="Chromosome 2"/>
</dbReference>
<reference evidence="2" key="1">
    <citation type="journal article" date="2019" name="BMC Genomics">
        <title>A new reference genome for Sorghum bicolor reveals high levels of sequence similarity between sweet and grain genotypes: implications for the genetics of sugar metabolism.</title>
        <authorList>
            <person name="Cooper E.A."/>
            <person name="Brenton Z.W."/>
            <person name="Flinn B.S."/>
            <person name="Jenkins J."/>
            <person name="Shu S."/>
            <person name="Flowers D."/>
            <person name="Luo F."/>
            <person name="Wang Y."/>
            <person name="Xia P."/>
            <person name="Barry K."/>
            <person name="Daum C."/>
            <person name="Lipzen A."/>
            <person name="Yoshinaga Y."/>
            <person name="Schmutz J."/>
            <person name="Saski C."/>
            <person name="Vermerris W."/>
            <person name="Kresovich S."/>
        </authorList>
    </citation>
    <scope>NUCLEOTIDE SEQUENCE</scope>
</reference>
<dbReference type="AlphaFoldDB" id="A0A921URA1"/>
<protein>
    <submittedName>
        <fullName evidence="2">Uncharacterized protein</fullName>
    </submittedName>
</protein>